<feature type="compositionally biased region" description="Basic and acidic residues" evidence="6">
    <location>
        <begin position="23"/>
        <end position="34"/>
    </location>
</feature>
<dbReference type="AlphaFoldDB" id="A0A225AE32"/>
<keyword evidence="4 7" id="KW-1133">Transmembrane helix</keyword>
<evidence type="ECO:0000256" key="3">
    <source>
        <dbReference type="ARBA" id="ARBA00022692"/>
    </source>
</evidence>
<dbReference type="GeneID" id="31005334"/>
<evidence type="ECO:0000256" key="4">
    <source>
        <dbReference type="ARBA" id="ARBA00022989"/>
    </source>
</evidence>
<dbReference type="PANTHER" id="PTHR31851">
    <property type="entry name" value="FE(2+)/MN(2+) TRANSPORTER PCL1"/>
    <property type="match status" value="1"/>
</dbReference>
<feature type="transmembrane region" description="Helical" evidence="7">
    <location>
        <begin position="241"/>
        <end position="260"/>
    </location>
</feature>
<evidence type="ECO:0008006" key="10">
    <source>
        <dbReference type="Google" id="ProtNLM"/>
    </source>
</evidence>
<evidence type="ECO:0000256" key="1">
    <source>
        <dbReference type="ARBA" id="ARBA00004127"/>
    </source>
</evidence>
<evidence type="ECO:0000313" key="9">
    <source>
        <dbReference type="Proteomes" id="UP000214365"/>
    </source>
</evidence>
<sequence>MSFSSVKALLSQYSPVSESSFSDSEKEAHLPLGHSKDLEIASGDDFASSSSSSPSAAGAAVCNSRAEKKPFIDARVISDAIIGLSDGMTVPFALTAGLSTLDDTKVVVFGGLAELIAGAISMGLGGYLGAKSEEESYHATLKKTREQTLTDFDATTTIIADIFEPYDLPAQIVSDLTKHLIDSPKLSSFLMNFHHTLPEPSGSRAVTCALTIALGYFIGGFVPLVPYFFVGPQDAFSALKWSIATMAVALFLFGYCKTCFVSGWKGRENVKGGVYGGVQMVIVGGVAAGAAMGLVKLFQTLASQ</sequence>
<name>A0A225AE32_TALAT</name>
<gene>
    <name evidence="8" type="ORF">UA08_05578</name>
</gene>
<keyword evidence="9" id="KW-1185">Reference proteome</keyword>
<reference evidence="8 9" key="1">
    <citation type="submission" date="2015-06" db="EMBL/GenBank/DDBJ databases">
        <title>Talaromyces atroroseus IBT 11181 draft genome.</title>
        <authorList>
            <person name="Rasmussen K.B."/>
            <person name="Rasmussen S."/>
            <person name="Petersen B."/>
            <person name="Sicheritz-Ponten T."/>
            <person name="Mortensen U.H."/>
            <person name="Thrane U."/>
        </authorList>
    </citation>
    <scope>NUCLEOTIDE SEQUENCE [LARGE SCALE GENOMIC DNA]</scope>
    <source>
        <strain evidence="8 9">IBT 11181</strain>
    </source>
</reference>
<dbReference type="GO" id="GO:0012505">
    <property type="term" value="C:endomembrane system"/>
    <property type="evidence" value="ECO:0007669"/>
    <property type="project" value="UniProtKB-SubCell"/>
</dbReference>
<dbReference type="CDD" id="cd02435">
    <property type="entry name" value="CCC1"/>
    <property type="match status" value="1"/>
</dbReference>
<dbReference type="GO" id="GO:0030026">
    <property type="term" value="P:intracellular manganese ion homeostasis"/>
    <property type="evidence" value="ECO:0007669"/>
    <property type="project" value="InterPro"/>
</dbReference>
<evidence type="ECO:0000256" key="7">
    <source>
        <dbReference type="SAM" id="Phobius"/>
    </source>
</evidence>
<comment type="similarity">
    <text evidence="2">Belongs to the CCC1 family.</text>
</comment>
<accession>A0A225AE32</accession>
<evidence type="ECO:0000256" key="5">
    <source>
        <dbReference type="ARBA" id="ARBA00023136"/>
    </source>
</evidence>
<keyword evidence="5 7" id="KW-0472">Membrane</keyword>
<feature type="region of interest" description="Disordered" evidence="6">
    <location>
        <begin position="1"/>
        <end position="34"/>
    </location>
</feature>
<comment type="subcellular location">
    <subcellularLocation>
        <location evidence="1">Endomembrane system</location>
        <topology evidence="1">Multi-pass membrane protein</topology>
    </subcellularLocation>
</comment>
<dbReference type="EMBL" id="LFMY01000008">
    <property type="protein sequence ID" value="OKL58760.1"/>
    <property type="molecule type" value="Genomic_DNA"/>
</dbReference>
<keyword evidence="3 7" id="KW-0812">Transmembrane</keyword>
<evidence type="ECO:0000313" key="8">
    <source>
        <dbReference type="EMBL" id="OKL58760.1"/>
    </source>
</evidence>
<proteinExistence type="inferred from homology"/>
<dbReference type="STRING" id="1441469.A0A225AE32"/>
<organism evidence="8 9">
    <name type="scientific">Talaromyces atroroseus</name>
    <dbReference type="NCBI Taxonomy" id="1441469"/>
    <lineage>
        <taxon>Eukaryota</taxon>
        <taxon>Fungi</taxon>
        <taxon>Dikarya</taxon>
        <taxon>Ascomycota</taxon>
        <taxon>Pezizomycotina</taxon>
        <taxon>Eurotiomycetes</taxon>
        <taxon>Eurotiomycetidae</taxon>
        <taxon>Eurotiales</taxon>
        <taxon>Trichocomaceae</taxon>
        <taxon>Talaromyces</taxon>
        <taxon>Talaromyces sect. Trachyspermi</taxon>
    </lineage>
</organism>
<comment type="caution">
    <text evidence="8">The sequence shown here is derived from an EMBL/GenBank/DDBJ whole genome shotgun (WGS) entry which is preliminary data.</text>
</comment>
<evidence type="ECO:0000256" key="6">
    <source>
        <dbReference type="SAM" id="MobiDB-lite"/>
    </source>
</evidence>
<dbReference type="GO" id="GO:0005384">
    <property type="term" value="F:manganese ion transmembrane transporter activity"/>
    <property type="evidence" value="ECO:0007669"/>
    <property type="project" value="InterPro"/>
</dbReference>
<dbReference type="Pfam" id="PF01988">
    <property type="entry name" value="VIT1"/>
    <property type="match status" value="1"/>
</dbReference>
<feature type="transmembrane region" description="Helical" evidence="7">
    <location>
        <begin position="272"/>
        <end position="295"/>
    </location>
</feature>
<feature type="transmembrane region" description="Helical" evidence="7">
    <location>
        <begin position="205"/>
        <end position="229"/>
    </location>
</feature>
<dbReference type="OrthoDB" id="73465at2759"/>
<dbReference type="InterPro" id="IPR008217">
    <property type="entry name" value="Ccc1_fam"/>
</dbReference>
<protein>
    <recommendedName>
        <fullName evidence="10">Protein CCC1</fullName>
    </recommendedName>
</protein>
<evidence type="ECO:0000256" key="2">
    <source>
        <dbReference type="ARBA" id="ARBA00007049"/>
    </source>
</evidence>
<dbReference type="RefSeq" id="XP_020118881.1">
    <property type="nucleotide sequence ID" value="XM_020267864.1"/>
</dbReference>
<dbReference type="Proteomes" id="UP000214365">
    <property type="component" value="Unassembled WGS sequence"/>
</dbReference>